<sequence>MCSPEGERSTHSFYSPTFEDHMVMLTTCVIYGNQLLSAYLISSDKSCTHLSVEAFDGTPIGSHLQALEKEYQKILSV</sequence>
<keyword evidence="2" id="KW-1185">Reference proteome</keyword>
<name>A0A327X269_LARAB</name>
<dbReference type="EMBL" id="QLMC01000002">
    <property type="protein sequence ID" value="RAK00292.1"/>
    <property type="molecule type" value="Genomic_DNA"/>
</dbReference>
<comment type="caution">
    <text evidence="1">The sequence shown here is derived from an EMBL/GenBank/DDBJ whole genome shotgun (WGS) entry which is preliminary data.</text>
</comment>
<evidence type="ECO:0000313" key="2">
    <source>
        <dbReference type="Proteomes" id="UP000248790"/>
    </source>
</evidence>
<accession>A0A327X269</accession>
<evidence type="ECO:0000313" key="1">
    <source>
        <dbReference type="EMBL" id="RAK00292.1"/>
    </source>
</evidence>
<protein>
    <submittedName>
        <fullName evidence="1">Uncharacterized protein</fullName>
    </submittedName>
</protein>
<reference evidence="1 2" key="1">
    <citation type="submission" date="2018-06" db="EMBL/GenBank/DDBJ databases">
        <title>Genomic Encyclopedia of Archaeal and Bacterial Type Strains, Phase II (KMG-II): from individual species to whole genera.</title>
        <authorList>
            <person name="Goeker M."/>
        </authorList>
    </citation>
    <scope>NUCLEOTIDE SEQUENCE [LARGE SCALE GENOMIC DNA]</scope>
    <source>
        <strain evidence="1 2">DSM 21851</strain>
    </source>
</reference>
<dbReference type="AlphaFoldDB" id="A0A327X269"/>
<gene>
    <name evidence="1" type="ORF">LX87_01994</name>
</gene>
<organism evidence="1 2">
    <name type="scientific">Larkinella arboricola</name>
    <dbReference type="NCBI Taxonomy" id="643671"/>
    <lineage>
        <taxon>Bacteria</taxon>
        <taxon>Pseudomonadati</taxon>
        <taxon>Bacteroidota</taxon>
        <taxon>Cytophagia</taxon>
        <taxon>Cytophagales</taxon>
        <taxon>Spirosomataceae</taxon>
        <taxon>Larkinella</taxon>
    </lineage>
</organism>
<proteinExistence type="predicted"/>
<dbReference type="Proteomes" id="UP000248790">
    <property type="component" value="Unassembled WGS sequence"/>
</dbReference>